<dbReference type="EnsemblMetazoa" id="Aqu2.1.33268_001">
    <property type="protein sequence ID" value="Aqu2.1.33268_001"/>
    <property type="gene ID" value="Aqu2.1.33268"/>
</dbReference>
<organism evidence="1">
    <name type="scientific">Amphimedon queenslandica</name>
    <name type="common">Sponge</name>
    <dbReference type="NCBI Taxonomy" id="400682"/>
    <lineage>
        <taxon>Eukaryota</taxon>
        <taxon>Metazoa</taxon>
        <taxon>Porifera</taxon>
        <taxon>Demospongiae</taxon>
        <taxon>Heteroscleromorpha</taxon>
        <taxon>Haplosclerida</taxon>
        <taxon>Niphatidae</taxon>
        <taxon>Amphimedon</taxon>
    </lineage>
</organism>
<proteinExistence type="predicted"/>
<dbReference type="InParanoid" id="A0A1X7UZR9"/>
<evidence type="ECO:0000313" key="1">
    <source>
        <dbReference type="EnsemblMetazoa" id="Aqu2.1.33268_001"/>
    </source>
</evidence>
<protein>
    <submittedName>
        <fullName evidence="1">Uncharacterized protein</fullName>
    </submittedName>
</protein>
<accession>A0A1X7UZR9</accession>
<sequence length="208" mass="23685">MKIKEGLVYNKFTGEIVGFTQLGDVNDDLRRLEEGTDHPPSVATYTLALMVLSKTVADIFAYIGDESTEETQKFVLLFDKLFDGLNVRDDTQWCQKRKPDLKPYREIDDEKFESFIEMTKFLLTENPGDLFLSERISHDPSENYFSKQRARGSRNHNPTIQQCLHNAAAIQVQKSLATNPIHGNSKRNLVDCEEVVDDTPLPKLSSLS</sequence>
<dbReference type="eggNOG" id="ENOG502RX9E">
    <property type="taxonomic scope" value="Eukaryota"/>
</dbReference>
<name>A0A1X7UZR9_AMPQE</name>
<dbReference type="AlphaFoldDB" id="A0A1X7UZR9"/>
<reference evidence="1" key="1">
    <citation type="submission" date="2017-05" db="UniProtKB">
        <authorList>
            <consortium name="EnsemblMetazoa"/>
        </authorList>
    </citation>
    <scope>IDENTIFICATION</scope>
</reference>